<keyword evidence="2" id="KW-1185">Reference proteome</keyword>
<protein>
    <submittedName>
        <fullName evidence="1">12566_t:CDS:1</fullName>
    </submittedName>
</protein>
<dbReference type="Gene3D" id="2.40.10.10">
    <property type="entry name" value="Trypsin-like serine proteases"/>
    <property type="match status" value="2"/>
</dbReference>
<name>A0A9N9ESU2_9GLOM</name>
<dbReference type="InterPro" id="IPR043504">
    <property type="entry name" value="Peptidase_S1_PA_chymotrypsin"/>
</dbReference>
<dbReference type="AlphaFoldDB" id="A0A9N9ESU2"/>
<proteinExistence type="predicted"/>
<evidence type="ECO:0000313" key="1">
    <source>
        <dbReference type="EMBL" id="CAG8690441.1"/>
    </source>
</evidence>
<sequence length="364" mass="41337">EDSLARLWNVTDDQIERLIEIETQLIAVDDAVKGVAPVAHLLVFEQAANNLSLPNLQDRQRELKRIADEHNPIFVTIFIDVRLNNNVIALYREHENQNKEFMQAIQAPGLFNSPPIFERKNLNNNGQNNLNVMKRQPFIAIPALAGDGFTNLAEDLTCSLGFWAKRRQTQENVFVSSGRCFRFDQDYYLKPWGLPNLPLSDVRNHIGKMDNRVVHNETNYSILRVEGDVEPIGFIKNIDSPDYAELRIIDNNGLENDFIETNNLGVHLCKSGYHTRVTCGFLRAHTARFFDAIDPYRINYVIDMDSNTGDLGGPVYNHYDRSRVSIYGIINGAIGDITLSTDVDNILDDANLDFVNFLGELVNN</sequence>
<accession>A0A9N9ESU2</accession>
<dbReference type="InterPro" id="IPR009003">
    <property type="entry name" value="Peptidase_S1_PA"/>
</dbReference>
<gene>
    <name evidence="1" type="ORF">CPELLU_LOCUS11268</name>
</gene>
<organism evidence="1 2">
    <name type="scientific">Cetraspora pellucida</name>
    <dbReference type="NCBI Taxonomy" id="1433469"/>
    <lineage>
        <taxon>Eukaryota</taxon>
        <taxon>Fungi</taxon>
        <taxon>Fungi incertae sedis</taxon>
        <taxon>Mucoromycota</taxon>
        <taxon>Glomeromycotina</taxon>
        <taxon>Glomeromycetes</taxon>
        <taxon>Diversisporales</taxon>
        <taxon>Gigasporaceae</taxon>
        <taxon>Cetraspora</taxon>
    </lineage>
</organism>
<dbReference type="SUPFAM" id="SSF50494">
    <property type="entry name" value="Trypsin-like serine proteases"/>
    <property type="match status" value="1"/>
</dbReference>
<evidence type="ECO:0000313" key="2">
    <source>
        <dbReference type="Proteomes" id="UP000789759"/>
    </source>
</evidence>
<feature type="non-terminal residue" evidence="1">
    <location>
        <position position="364"/>
    </location>
</feature>
<dbReference type="OrthoDB" id="2426014at2759"/>
<reference evidence="1" key="1">
    <citation type="submission" date="2021-06" db="EMBL/GenBank/DDBJ databases">
        <authorList>
            <person name="Kallberg Y."/>
            <person name="Tangrot J."/>
            <person name="Rosling A."/>
        </authorList>
    </citation>
    <scope>NUCLEOTIDE SEQUENCE</scope>
    <source>
        <strain evidence="1">FL966</strain>
    </source>
</reference>
<dbReference type="Proteomes" id="UP000789759">
    <property type="component" value="Unassembled WGS sequence"/>
</dbReference>
<comment type="caution">
    <text evidence="1">The sequence shown here is derived from an EMBL/GenBank/DDBJ whole genome shotgun (WGS) entry which is preliminary data.</text>
</comment>
<dbReference type="EMBL" id="CAJVQA010009841">
    <property type="protein sequence ID" value="CAG8690441.1"/>
    <property type="molecule type" value="Genomic_DNA"/>
</dbReference>